<comment type="similarity">
    <text evidence="1 4">Belongs to the UDP-glucose/GDP-mannose dehydrogenase family.</text>
</comment>
<dbReference type="Proteomes" id="UP000257030">
    <property type="component" value="Unassembled WGS sequence"/>
</dbReference>
<evidence type="ECO:0000256" key="4">
    <source>
        <dbReference type="PIRNR" id="PIRNR000124"/>
    </source>
</evidence>
<evidence type="ECO:0000313" key="7">
    <source>
        <dbReference type="Proteomes" id="UP000257030"/>
    </source>
</evidence>
<dbReference type="InterPro" id="IPR014027">
    <property type="entry name" value="UDP-Glc/GDP-Man_DH_C"/>
</dbReference>
<protein>
    <submittedName>
        <fullName evidence="6">Vi polysaccharide biosynthesis protein VipA/TviB</fullName>
    </submittedName>
</protein>
<dbReference type="InterPro" id="IPR008927">
    <property type="entry name" value="6-PGluconate_DH-like_C_sf"/>
</dbReference>
<gene>
    <name evidence="6" type="ORF">DRF60_04660</name>
</gene>
<dbReference type="InterPro" id="IPR017476">
    <property type="entry name" value="UDP-Glc/GDP-Man"/>
</dbReference>
<evidence type="ECO:0000256" key="2">
    <source>
        <dbReference type="ARBA" id="ARBA00023002"/>
    </source>
</evidence>
<dbReference type="GO" id="GO:0051287">
    <property type="term" value="F:NAD binding"/>
    <property type="evidence" value="ECO:0007669"/>
    <property type="project" value="InterPro"/>
</dbReference>
<dbReference type="NCBIfam" id="TIGR03026">
    <property type="entry name" value="NDP-sugDHase"/>
    <property type="match status" value="1"/>
</dbReference>
<evidence type="ECO:0000259" key="5">
    <source>
        <dbReference type="SMART" id="SM00984"/>
    </source>
</evidence>
<dbReference type="PIRSF" id="PIRSF500136">
    <property type="entry name" value="UDP_ManNAc_DH"/>
    <property type="match status" value="1"/>
</dbReference>
<feature type="domain" description="UDP-glucose/GDP-mannose dehydrogenase C-terminal" evidence="5">
    <location>
        <begin position="325"/>
        <end position="423"/>
    </location>
</feature>
<dbReference type="Pfam" id="PF00984">
    <property type="entry name" value="UDPG_MGDP_dh"/>
    <property type="match status" value="1"/>
</dbReference>
<dbReference type="PANTHER" id="PTHR43491:SF2">
    <property type="entry name" value="UDP-N-ACETYL-D-MANNOSAMINE DEHYDROGENASE"/>
    <property type="match status" value="1"/>
</dbReference>
<dbReference type="Pfam" id="PF03720">
    <property type="entry name" value="UDPG_MGDP_dh_C"/>
    <property type="match status" value="1"/>
</dbReference>
<dbReference type="AlphaFoldDB" id="A0A3D9DPD5"/>
<dbReference type="PIRSF" id="PIRSF000124">
    <property type="entry name" value="UDPglc_GDPman_dh"/>
    <property type="match status" value="1"/>
</dbReference>
<dbReference type="InterPro" id="IPR036291">
    <property type="entry name" value="NAD(P)-bd_dom_sf"/>
</dbReference>
<dbReference type="PANTHER" id="PTHR43491">
    <property type="entry name" value="UDP-N-ACETYL-D-MANNOSAMINE DEHYDROGENASE"/>
    <property type="match status" value="1"/>
</dbReference>
<dbReference type="InterPro" id="IPR014026">
    <property type="entry name" value="UDP-Glc/GDP-Man_DH_dimer"/>
</dbReference>
<sequence length="430" mass="48286">MRSYKIAIIGQGYVGLPLSLEFSIYFPVLGFDINTERIDQLNNGVDVTLEADIKKLNESLKKYEDSNGEIGYKGTSELNDISDCNIFIVTVPTPIDKYKTPDLSSLISASKMLGEIIKKGDIVIFESTVFPGCTEEECVPVLEKYSELKFNEDFFVGYSPERINPGDKVNTLTNVKKVTSGSTKEIADEIDNLYKKIIIAGTHQASSIKVAEASKAIENAQRDVNISFVNELALIFDRMGIDTNDVLEAAGTKYNFLKYKPGLVGGHCISVDPYYLAHKAEQLGYYPEVILSGRRVNDSITKFIASKVVKLLISKSKVIKNSQTLILGITFKENCPDIRNTKVIDIYNELEEYGIEVDIFDPWANKLEVKHEYGVDILDRIPDDKKYDSIIIAVSHKEFLTLDYKKMKKENSVIFDTKACIDRSLVDARL</sequence>
<dbReference type="SUPFAM" id="SSF51735">
    <property type="entry name" value="NAD(P)-binding Rossmann-fold domains"/>
    <property type="match status" value="1"/>
</dbReference>
<dbReference type="GO" id="GO:0000271">
    <property type="term" value="P:polysaccharide biosynthetic process"/>
    <property type="evidence" value="ECO:0007669"/>
    <property type="project" value="InterPro"/>
</dbReference>
<dbReference type="SMART" id="SM00984">
    <property type="entry name" value="UDPG_MGDP_dh_C"/>
    <property type="match status" value="1"/>
</dbReference>
<keyword evidence="2" id="KW-0560">Oxidoreductase</keyword>
<accession>A0A3D9DPD5</accession>
<dbReference type="InterPro" id="IPR001732">
    <property type="entry name" value="UDP-Glc/GDP-Man_DH_N"/>
</dbReference>
<dbReference type="GO" id="GO:0016616">
    <property type="term" value="F:oxidoreductase activity, acting on the CH-OH group of donors, NAD or NADP as acceptor"/>
    <property type="evidence" value="ECO:0007669"/>
    <property type="project" value="InterPro"/>
</dbReference>
<dbReference type="Gene3D" id="3.40.50.720">
    <property type="entry name" value="NAD(P)-binding Rossmann-like Domain"/>
    <property type="match status" value="2"/>
</dbReference>
<reference evidence="6 7" key="1">
    <citation type="journal article" date="2010" name="Syst. Appl. Microbiol.">
        <title>Four new species of Chryseobacterium from the rhizosphere of coastal sand dune plants, Chryseobacterium elymi sp. nov., Chryseobacterium hagamense sp. nov., Chryseobacterium lathyri sp. nov. and Chryseobacterium rhizosphaerae sp. nov.</title>
        <authorList>
            <person name="Cho S.H."/>
            <person name="Lee K.S."/>
            <person name="Shin D.S."/>
            <person name="Han J.H."/>
            <person name="Park K.S."/>
            <person name="Lee C.H."/>
            <person name="Park K.H."/>
            <person name="Kim S.B."/>
        </authorList>
    </citation>
    <scope>NUCLEOTIDE SEQUENCE [LARGE SCALE GENOMIC DNA]</scope>
    <source>
        <strain evidence="6 7">KCTC 22547</strain>
    </source>
</reference>
<keyword evidence="3" id="KW-0520">NAD</keyword>
<dbReference type="InterPro" id="IPR036220">
    <property type="entry name" value="UDP-Glc/GDP-Man_DH_C_sf"/>
</dbReference>
<dbReference type="OrthoDB" id="9803238at2"/>
<name>A0A3D9DPD5_9FLAO</name>
<dbReference type="GO" id="GO:0016628">
    <property type="term" value="F:oxidoreductase activity, acting on the CH-CH group of donors, NAD or NADP as acceptor"/>
    <property type="evidence" value="ECO:0007669"/>
    <property type="project" value="InterPro"/>
</dbReference>
<dbReference type="Pfam" id="PF03721">
    <property type="entry name" value="UDPG_MGDP_dh_N"/>
    <property type="match status" value="1"/>
</dbReference>
<proteinExistence type="inferred from homology"/>
<keyword evidence="7" id="KW-1185">Reference proteome</keyword>
<comment type="caution">
    <text evidence="6">The sequence shown here is derived from an EMBL/GenBank/DDBJ whole genome shotgun (WGS) entry which is preliminary data.</text>
</comment>
<dbReference type="EMBL" id="QNUH01000003">
    <property type="protein sequence ID" value="REC79847.1"/>
    <property type="molecule type" value="Genomic_DNA"/>
</dbReference>
<dbReference type="SUPFAM" id="SSF52413">
    <property type="entry name" value="UDP-glucose/GDP-mannose dehydrogenase C-terminal domain"/>
    <property type="match status" value="1"/>
</dbReference>
<evidence type="ECO:0000256" key="3">
    <source>
        <dbReference type="ARBA" id="ARBA00023027"/>
    </source>
</evidence>
<evidence type="ECO:0000256" key="1">
    <source>
        <dbReference type="ARBA" id="ARBA00006601"/>
    </source>
</evidence>
<dbReference type="SUPFAM" id="SSF48179">
    <property type="entry name" value="6-phosphogluconate dehydrogenase C-terminal domain-like"/>
    <property type="match status" value="1"/>
</dbReference>
<evidence type="ECO:0000313" key="6">
    <source>
        <dbReference type="EMBL" id="REC79847.1"/>
    </source>
</evidence>
<dbReference type="InterPro" id="IPR028359">
    <property type="entry name" value="UDP_ManNAc/GlcNAc_DH"/>
</dbReference>
<organism evidence="6 7">
    <name type="scientific">Chryseobacterium elymi</name>
    <dbReference type="NCBI Taxonomy" id="395936"/>
    <lineage>
        <taxon>Bacteria</taxon>
        <taxon>Pseudomonadati</taxon>
        <taxon>Bacteroidota</taxon>
        <taxon>Flavobacteriia</taxon>
        <taxon>Flavobacteriales</taxon>
        <taxon>Weeksellaceae</taxon>
        <taxon>Chryseobacterium group</taxon>
        <taxon>Chryseobacterium</taxon>
    </lineage>
</organism>